<dbReference type="AlphaFoldDB" id="F0SLA7"/>
<dbReference type="eggNOG" id="ENOG5033HHS">
    <property type="taxonomic scope" value="Bacteria"/>
</dbReference>
<evidence type="ECO:0000313" key="1">
    <source>
        <dbReference type="EMBL" id="ADY62013.1"/>
    </source>
</evidence>
<dbReference type="RefSeq" id="WP_013630718.1">
    <property type="nucleotide sequence ID" value="NC_015174.1"/>
</dbReference>
<dbReference type="HOGENOM" id="CLU_2828558_0_0_0"/>
<name>F0SLA7_RUBBR</name>
<dbReference type="EMBL" id="CP002546">
    <property type="protein sequence ID" value="ADY62013.1"/>
    <property type="molecule type" value="Genomic_DNA"/>
</dbReference>
<protein>
    <submittedName>
        <fullName evidence="1">Uncharacterized protein</fullName>
    </submittedName>
</protein>
<evidence type="ECO:0000313" key="2">
    <source>
        <dbReference type="Proteomes" id="UP000006860"/>
    </source>
</evidence>
<gene>
    <name evidence="1" type="ordered locus">Plabr_4441</name>
</gene>
<sequence length="66" mass="7177">MKPSPQQPSGRQKSIGVHMKCCRVYVYANLNAAGDAFVAWCPKCAKQVRINVVAEGGSTSRFFEAS</sequence>
<organism evidence="1 2">
    <name type="scientific">Rubinisphaera brasiliensis (strain ATCC 49424 / DSM 5305 / JCM 21570 / IAM 15109 / NBRC 103401 / IFAM 1448)</name>
    <name type="common">Planctomyces brasiliensis</name>
    <dbReference type="NCBI Taxonomy" id="756272"/>
    <lineage>
        <taxon>Bacteria</taxon>
        <taxon>Pseudomonadati</taxon>
        <taxon>Planctomycetota</taxon>
        <taxon>Planctomycetia</taxon>
        <taxon>Planctomycetales</taxon>
        <taxon>Planctomycetaceae</taxon>
        <taxon>Rubinisphaera</taxon>
    </lineage>
</organism>
<dbReference type="OrthoDB" id="9810539at2"/>
<accession>F0SLA7</accession>
<dbReference type="STRING" id="756272.Plabr_4441"/>
<keyword evidence="2" id="KW-1185">Reference proteome</keyword>
<dbReference type="Proteomes" id="UP000006860">
    <property type="component" value="Chromosome"/>
</dbReference>
<proteinExistence type="predicted"/>
<dbReference type="KEGG" id="pbs:Plabr_4441"/>
<reference evidence="2" key="1">
    <citation type="submission" date="2011-02" db="EMBL/GenBank/DDBJ databases">
        <title>The complete genome of Planctomyces brasiliensis DSM 5305.</title>
        <authorList>
            <person name="Lucas S."/>
            <person name="Copeland A."/>
            <person name="Lapidus A."/>
            <person name="Bruce D."/>
            <person name="Goodwin L."/>
            <person name="Pitluck S."/>
            <person name="Kyrpides N."/>
            <person name="Mavromatis K."/>
            <person name="Pagani I."/>
            <person name="Ivanova N."/>
            <person name="Ovchinnikova G."/>
            <person name="Lu M."/>
            <person name="Detter J.C."/>
            <person name="Han C."/>
            <person name="Land M."/>
            <person name="Hauser L."/>
            <person name="Markowitz V."/>
            <person name="Cheng J.-F."/>
            <person name="Hugenholtz P."/>
            <person name="Woyke T."/>
            <person name="Wu D."/>
            <person name="Tindall B."/>
            <person name="Pomrenke H.G."/>
            <person name="Brambilla E."/>
            <person name="Klenk H.-P."/>
            <person name="Eisen J.A."/>
        </authorList>
    </citation>
    <scope>NUCLEOTIDE SEQUENCE [LARGE SCALE GENOMIC DNA]</scope>
    <source>
        <strain evidence="2">ATCC 49424 / DSM 5305 / JCM 21570 / NBRC 103401 / IFAM 1448</strain>
    </source>
</reference>